<evidence type="ECO:0000259" key="1">
    <source>
        <dbReference type="Pfam" id="PF13568"/>
    </source>
</evidence>
<reference evidence="2" key="1">
    <citation type="submission" date="2018-06" db="EMBL/GenBank/DDBJ databases">
        <authorList>
            <person name="Zhirakovskaya E."/>
        </authorList>
    </citation>
    <scope>NUCLEOTIDE SEQUENCE</scope>
</reference>
<dbReference type="EMBL" id="UOEL01000043">
    <property type="protein sequence ID" value="VAW10898.1"/>
    <property type="molecule type" value="Genomic_DNA"/>
</dbReference>
<dbReference type="InterPro" id="IPR025665">
    <property type="entry name" value="Beta-barrel_OMP_2"/>
</dbReference>
<organism evidence="2">
    <name type="scientific">hydrothermal vent metagenome</name>
    <dbReference type="NCBI Taxonomy" id="652676"/>
    <lineage>
        <taxon>unclassified sequences</taxon>
        <taxon>metagenomes</taxon>
        <taxon>ecological metagenomes</taxon>
    </lineage>
</organism>
<accession>A0A3B0SZ74</accession>
<gene>
    <name evidence="2" type="ORF">MNBD_BACTEROID03-1843</name>
</gene>
<dbReference type="Pfam" id="PF13568">
    <property type="entry name" value="OMP_b-brl_2"/>
    <property type="match status" value="1"/>
</dbReference>
<feature type="domain" description="Outer membrane protein beta-barrel" evidence="1">
    <location>
        <begin position="24"/>
        <end position="204"/>
    </location>
</feature>
<evidence type="ECO:0000313" key="2">
    <source>
        <dbReference type="EMBL" id="VAW10898.1"/>
    </source>
</evidence>
<sequence>MKHLVLWLLSLLPFCLFSQVEQDQLFADERYLEDQFYIGLTYNFLLNQPTDVDQRNLSYGLQAGFIKDIPLNQNRTLALGLGLGVGLNTYYSNILATETSNGIEYTVLNSDDDFRRSKLETHLIEMPLEFRWRNSTASEHRFWRVYSGIKLSYAFDARSKFISDPLKDSFSNNDVRDFQYGLTFSFGYNTFNIHAYYSLTGLFNDGVLINGQDINMKPLQIGLIFYIL</sequence>
<protein>
    <recommendedName>
        <fullName evidence="1">Outer membrane protein beta-barrel domain-containing protein</fullName>
    </recommendedName>
</protein>
<dbReference type="AlphaFoldDB" id="A0A3B0SZ74"/>
<proteinExistence type="predicted"/>
<name>A0A3B0SZ74_9ZZZZ</name>